<dbReference type="AlphaFoldDB" id="A0A4R5BGB1"/>
<accession>A0A4R5BGB1</accession>
<keyword evidence="2" id="KW-1185">Reference proteome</keyword>
<sequence length="127" mass="13840">MTHEREHQDVRRAWFNEILTTALNDLAHAEQVITCFASQEPDGFIAWGMAEGEATQAHQALRQAPSLQTSVPADYTATNVTADALFDLARKISQSLVRAAELAGDPDDKLACLQAALHAGRLSEALR</sequence>
<name>A0A4R5BGB1_9ACTN</name>
<dbReference type="RefSeq" id="WP_131895473.1">
    <property type="nucleotide sequence ID" value="NZ_SMKU01000103.1"/>
</dbReference>
<dbReference type="OrthoDB" id="3476912at2"/>
<dbReference type="EMBL" id="SMKU01000103">
    <property type="protein sequence ID" value="TDD84313.1"/>
    <property type="molecule type" value="Genomic_DNA"/>
</dbReference>
<gene>
    <name evidence="1" type="ORF">E1298_20135</name>
</gene>
<protein>
    <submittedName>
        <fullName evidence="1">Uncharacterized protein</fullName>
    </submittedName>
</protein>
<evidence type="ECO:0000313" key="2">
    <source>
        <dbReference type="Proteomes" id="UP000294513"/>
    </source>
</evidence>
<comment type="caution">
    <text evidence="1">The sequence shown here is derived from an EMBL/GenBank/DDBJ whole genome shotgun (WGS) entry which is preliminary data.</text>
</comment>
<proteinExistence type="predicted"/>
<evidence type="ECO:0000313" key="1">
    <source>
        <dbReference type="EMBL" id="TDD84313.1"/>
    </source>
</evidence>
<dbReference type="Proteomes" id="UP000294513">
    <property type="component" value="Unassembled WGS sequence"/>
</dbReference>
<reference evidence="1 2" key="1">
    <citation type="submission" date="2019-03" db="EMBL/GenBank/DDBJ databases">
        <title>Draft genome sequences of novel Actinobacteria.</title>
        <authorList>
            <person name="Sahin N."/>
            <person name="Ay H."/>
            <person name="Saygin H."/>
        </authorList>
    </citation>
    <scope>NUCLEOTIDE SEQUENCE [LARGE SCALE GENOMIC DNA]</scope>
    <source>
        <strain evidence="1 2">H3C3</strain>
    </source>
</reference>
<organism evidence="1 2">
    <name type="scientific">Actinomadura rubrisoli</name>
    <dbReference type="NCBI Taxonomy" id="2530368"/>
    <lineage>
        <taxon>Bacteria</taxon>
        <taxon>Bacillati</taxon>
        <taxon>Actinomycetota</taxon>
        <taxon>Actinomycetes</taxon>
        <taxon>Streptosporangiales</taxon>
        <taxon>Thermomonosporaceae</taxon>
        <taxon>Actinomadura</taxon>
    </lineage>
</organism>